<name>A0A1G6MQQ2_9NOCA</name>
<evidence type="ECO:0000259" key="2">
    <source>
        <dbReference type="Pfam" id="PF18197"/>
    </source>
</evidence>
<dbReference type="RefSeq" id="WP_072844626.1">
    <property type="nucleotide sequence ID" value="NZ_FNAB01000001.1"/>
</dbReference>
<gene>
    <name evidence="3" type="ORF">SAMN05444580_101255</name>
</gene>
<keyword evidence="1" id="KW-0732">Signal</keyword>
<proteinExistence type="predicted"/>
<dbReference type="PROSITE" id="PS51257">
    <property type="entry name" value="PROKAR_LIPOPROTEIN"/>
    <property type="match status" value="1"/>
</dbReference>
<sequence length="280" mass="29798">MRTHRPLRPRSVRAAALAAAVCAGLSSLTGCSDASAGGITGASAENGVAETFYGTPTGIGAGSARAYVTLDADGRPTGVGIRMTAAALDGLPDAPMTEFPLAMPAQGASTIFDSVVVDWNAHGHNPVGLFDKPHFDMHFYMVDAATIAENDPLRLDYLPRAGNLPPAAQMPTNYSPPEGLPLLTNVPKMGQHWTNNADVLAPGGFDFTQTFIAGSWDGAYTFMEPMMTREWLLTRSSADEEISQPEIYPKPGRYPTTYSVNYDAGADEYVLELAGMQPRP</sequence>
<feature type="chain" id="PRO_5011672128" description="TTHB210-like domain-containing protein" evidence="1">
    <location>
        <begin position="37"/>
        <end position="280"/>
    </location>
</feature>
<protein>
    <recommendedName>
        <fullName evidence="2">TTHB210-like domain-containing protein</fullName>
    </recommendedName>
</protein>
<accession>A0A1G6MQQ2</accession>
<keyword evidence="4" id="KW-1185">Reference proteome</keyword>
<dbReference type="InterPro" id="IPR033786">
    <property type="entry name" value="TTHB210-like"/>
</dbReference>
<dbReference type="Proteomes" id="UP000199417">
    <property type="component" value="Unassembled WGS sequence"/>
</dbReference>
<evidence type="ECO:0000256" key="1">
    <source>
        <dbReference type="SAM" id="SignalP"/>
    </source>
</evidence>
<dbReference type="STRING" id="168276.SAMN05444580_101255"/>
<dbReference type="InterPro" id="IPR040832">
    <property type="entry name" value="TTHB210-like_dom"/>
</dbReference>
<dbReference type="AlphaFoldDB" id="A0A1G6MQQ2"/>
<reference evidence="3 4" key="1">
    <citation type="submission" date="2016-10" db="EMBL/GenBank/DDBJ databases">
        <authorList>
            <person name="de Groot N.N."/>
        </authorList>
    </citation>
    <scope>NUCLEOTIDE SEQUENCE [LARGE SCALE GENOMIC DNA]</scope>
    <source>
        <strain evidence="3 4">JCM 11308</strain>
    </source>
</reference>
<dbReference type="CDD" id="cd11669">
    <property type="entry name" value="TTHB210-like"/>
    <property type="match status" value="1"/>
</dbReference>
<feature type="domain" description="TTHB210-like" evidence="2">
    <location>
        <begin position="71"/>
        <end position="119"/>
    </location>
</feature>
<dbReference type="EMBL" id="FNAB01000001">
    <property type="protein sequence ID" value="SDC57326.1"/>
    <property type="molecule type" value="Genomic_DNA"/>
</dbReference>
<evidence type="ECO:0000313" key="4">
    <source>
        <dbReference type="Proteomes" id="UP000199417"/>
    </source>
</evidence>
<feature type="signal peptide" evidence="1">
    <location>
        <begin position="1"/>
        <end position="36"/>
    </location>
</feature>
<organism evidence="3 4">
    <name type="scientific">Rhodococcus tukisamuensis</name>
    <dbReference type="NCBI Taxonomy" id="168276"/>
    <lineage>
        <taxon>Bacteria</taxon>
        <taxon>Bacillati</taxon>
        <taxon>Actinomycetota</taxon>
        <taxon>Actinomycetes</taxon>
        <taxon>Mycobacteriales</taxon>
        <taxon>Nocardiaceae</taxon>
        <taxon>Rhodococcus</taxon>
    </lineage>
</organism>
<dbReference type="Pfam" id="PF18197">
    <property type="entry name" value="TTHB210-like"/>
    <property type="match status" value="1"/>
</dbReference>
<evidence type="ECO:0000313" key="3">
    <source>
        <dbReference type="EMBL" id="SDC57326.1"/>
    </source>
</evidence>